<evidence type="ECO:0000313" key="2">
    <source>
        <dbReference type="Proteomes" id="UP001058074"/>
    </source>
</evidence>
<proteinExistence type="predicted"/>
<sequence>MKETKSELLQIRLTELEKKVIKDKADLLGITVSDYVKECCVYSNVSEMFINQLHKQEII</sequence>
<accession>A0ACB5RIR2</accession>
<keyword evidence="2" id="KW-1185">Reference proteome</keyword>
<dbReference type="EMBL" id="BROD01000002">
    <property type="protein sequence ID" value="GKX68990.1"/>
    <property type="molecule type" value="Genomic_DNA"/>
</dbReference>
<protein>
    <submittedName>
        <fullName evidence="1">Uncharacterized protein</fullName>
    </submittedName>
</protein>
<evidence type="ECO:0000313" key="1">
    <source>
        <dbReference type="EMBL" id="GKX68990.1"/>
    </source>
</evidence>
<organism evidence="1 2">
    <name type="scientific">Inconstantimicrobium mannanitabidum</name>
    <dbReference type="NCBI Taxonomy" id="1604901"/>
    <lineage>
        <taxon>Bacteria</taxon>
        <taxon>Bacillati</taxon>
        <taxon>Bacillota</taxon>
        <taxon>Clostridia</taxon>
        <taxon>Eubacteriales</taxon>
        <taxon>Clostridiaceae</taxon>
        <taxon>Inconstantimicrobium</taxon>
    </lineage>
</organism>
<comment type="caution">
    <text evidence="1">The sequence shown here is derived from an EMBL/GenBank/DDBJ whole genome shotgun (WGS) entry which is preliminary data.</text>
</comment>
<reference evidence="1" key="1">
    <citation type="journal article" date="2025" name="Int. J. Syst. Evol. Microbiol.">
        <title>Inconstantimicrobium mannanitabidum sp. nov., a novel member of the family Clostridiaceae isolated from anoxic soil under the treatment of reductive soil disinfestation.</title>
        <authorList>
            <person name="Ueki A."/>
            <person name="Tonouchi A."/>
            <person name="Honma S."/>
            <person name="Kaku N."/>
            <person name="Ueki K."/>
        </authorList>
    </citation>
    <scope>NUCLEOTIDE SEQUENCE</scope>
    <source>
        <strain evidence="1">TW13</strain>
    </source>
</reference>
<gene>
    <name evidence="1" type="ORF">rsdtw13_42480</name>
</gene>
<dbReference type="Proteomes" id="UP001058074">
    <property type="component" value="Unassembled WGS sequence"/>
</dbReference>
<name>A0ACB5RIR2_9CLOT</name>